<dbReference type="Gene3D" id="3.30.420.40">
    <property type="match status" value="2"/>
</dbReference>
<dbReference type="Pfam" id="PF00012">
    <property type="entry name" value="HSP70"/>
    <property type="match status" value="1"/>
</dbReference>
<organism evidence="4 5">
    <name type="scientific">Talaromyces proteolyticus</name>
    <dbReference type="NCBI Taxonomy" id="1131652"/>
    <lineage>
        <taxon>Eukaryota</taxon>
        <taxon>Fungi</taxon>
        <taxon>Dikarya</taxon>
        <taxon>Ascomycota</taxon>
        <taxon>Pezizomycotina</taxon>
        <taxon>Eurotiomycetes</taxon>
        <taxon>Eurotiomycetidae</taxon>
        <taxon>Eurotiales</taxon>
        <taxon>Trichocomaceae</taxon>
        <taxon>Talaromyces</taxon>
        <taxon>Talaromyces sect. Bacilispori</taxon>
    </lineage>
</organism>
<accession>A0AAD4PW41</accession>
<feature type="region of interest" description="Disordered" evidence="3">
    <location>
        <begin position="730"/>
        <end position="777"/>
    </location>
</feature>
<feature type="compositionally biased region" description="Acidic residues" evidence="3">
    <location>
        <begin position="762"/>
        <end position="777"/>
    </location>
</feature>
<feature type="compositionally biased region" description="Basic and acidic residues" evidence="3">
    <location>
        <begin position="747"/>
        <end position="761"/>
    </location>
</feature>
<evidence type="ECO:0000256" key="1">
    <source>
        <dbReference type="ARBA" id="ARBA00022741"/>
    </source>
</evidence>
<dbReference type="CDD" id="cd10170">
    <property type="entry name" value="ASKHA_NBD_HSP70"/>
    <property type="match status" value="1"/>
</dbReference>
<dbReference type="AlphaFoldDB" id="A0AAD4PW41"/>
<feature type="compositionally biased region" description="Basic and acidic residues" evidence="3">
    <location>
        <begin position="25"/>
        <end position="37"/>
    </location>
</feature>
<protein>
    <recommendedName>
        <fullName evidence="6">Actin-like ATPase domain-containing protein</fullName>
    </recommendedName>
</protein>
<feature type="region of interest" description="Disordered" evidence="3">
    <location>
        <begin position="1"/>
        <end position="77"/>
    </location>
</feature>
<evidence type="ECO:0008006" key="6">
    <source>
        <dbReference type="Google" id="ProtNLM"/>
    </source>
</evidence>
<dbReference type="InterPro" id="IPR043129">
    <property type="entry name" value="ATPase_NBD"/>
</dbReference>
<feature type="compositionally biased region" description="Basic and acidic residues" evidence="3">
    <location>
        <begin position="61"/>
        <end position="77"/>
    </location>
</feature>
<dbReference type="EMBL" id="JAJTJA010000009">
    <property type="protein sequence ID" value="KAH8694162.1"/>
    <property type="molecule type" value="Genomic_DNA"/>
</dbReference>
<keyword evidence="2" id="KW-0067">ATP-binding</keyword>
<dbReference type="GO" id="GO:0140662">
    <property type="term" value="F:ATP-dependent protein folding chaperone"/>
    <property type="evidence" value="ECO:0007669"/>
    <property type="project" value="InterPro"/>
</dbReference>
<reference evidence="4" key="1">
    <citation type="submission" date="2021-12" db="EMBL/GenBank/DDBJ databases">
        <title>Convergent genome expansion in fungi linked to evolution of root-endophyte symbiosis.</title>
        <authorList>
            <consortium name="DOE Joint Genome Institute"/>
            <person name="Ke Y.-H."/>
            <person name="Bonito G."/>
            <person name="Liao H.-L."/>
            <person name="Looney B."/>
            <person name="Rojas-Flechas A."/>
            <person name="Nash J."/>
            <person name="Hameed K."/>
            <person name="Schadt C."/>
            <person name="Martin F."/>
            <person name="Crous P.W."/>
            <person name="Miettinen O."/>
            <person name="Magnuson J.K."/>
            <person name="Labbe J."/>
            <person name="Jacobson D."/>
            <person name="Doktycz M.J."/>
            <person name="Veneault-Fourrey C."/>
            <person name="Kuo A."/>
            <person name="Mondo S."/>
            <person name="Calhoun S."/>
            <person name="Riley R."/>
            <person name="Ohm R."/>
            <person name="LaButti K."/>
            <person name="Andreopoulos B."/>
            <person name="Pangilinan J."/>
            <person name="Nolan M."/>
            <person name="Tritt A."/>
            <person name="Clum A."/>
            <person name="Lipzen A."/>
            <person name="Daum C."/>
            <person name="Barry K."/>
            <person name="Grigoriev I.V."/>
            <person name="Vilgalys R."/>
        </authorList>
    </citation>
    <scope>NUCLEOTIDE SEQUENCE</scope>
    <source>
        <strain evidence="4">PMI_201</strain>
    </source>
</reference>
<dbReference type="RefSeq" id="XP_046069832.1">
    <property type="nucleotide sequence ID" value="XM_046220805.1"/>
</dbReference>
<dbReference type="PANTHER" id="PTHR14187:SF5">
    <property type="entry name" value="HEAT SHOCK 70 KDA PROTEIN 12A"/>
    <property type="match status" value="1"/>
</dbReference>
<feature type="compositionally biased region" description="Acidic residues" evidence="3">
    <location>
        <begin position="737"/>
        <end position="746"/>
    </location>
</feature>
<gene>
    <name evidence="4" type="ORF">BGW36DRAFT_430185</name>
</gene>
<dbReference type="GO" id="GO:0005524">
    <property type="term" value="F:ATP binding"/>
    <property type="evidence" value="ECO:0007669"/>
    <property type="project" value="UniProtKB-KW"/>
</dbReference>
<feature type="region of interest" description="Disordered" evidence="3">
    <location>
        <begin position="681"/>
        <end position="714"/>
    </location>
</feature>
<sequence>MSSRPVTTFEVGIQDSQDFPEDNGSEGKKNQKGSAHDKARRKNKGGAEVINGKGAKNGNSTDKRKQGQKKKATETSNFKEKSISIVVGVDFGTTYSGFASSVKTSSYDRVTKHRKWPSCSNAQEKVPTVVSYNTTDEGQKRLSSWGYAVKSSSEAYTWFKLGLSQTQRKHRLDDQLLSEEISEIKCPDGRSYKSVAIDYLQKLYAYILSAIEDELGEATFSQVAFHFVLATPAGWPDFDRQNIKNCAKAAGFGARESDKISMVSEPEAAAICVFHTYSTKLGSECPLKPESNVMIVDMGGGTVDLITYTVKNLKPFEVEEACVGSGAKCGSTSINRQFLKFMESRFGDQFKNKPQKDIGLKSKLMNGFEDIKRMFTEDADSQRVPFPLEWDNADQYDTDNQEIILTNEELRSMFDPMVKNIFELIQGQVEEAKKETNTPITTIILCGGLAESKYIRFKIKAFCNEYLKTAQVMIPESPWSAICVGATMSGLDPNKVIKSRRARRAYGTVVHRKFEEGLYEERDVFDCPKLGKRVGNVMHWHIKKGDRKLPNDRYKWLTRGFIDVGNDDNGEIEVFSSDLNDAPSRRYHPGVDKIGSLPIDLSEIIGNNSRKRKSEDIVSGFSRKRRIPIQIGQVILPQADSVEFVARTGNKKLGKATFNYAPIMIDGKAVADVDDDDAQPDVWLIPTRANPTSNDENRERSTEDERSGSEYSINDDSIFVPKALELSNIQSSPINLDTEDESESNENGEREIDDQEFREYEGLGEDEELEECEDPGE</sequence>
<name>A0AAD4PW41_9EURO</name>
<dbReference type="GeneID" id="70251092"/>
<dbReference type="Proteomes" id="UP001201262">
    <property type="component" value="Unassembled WGS sequence"/>
</dbReference>
<evidence type="ECO:0000313" key="5">
    <source>
        <dbReference type="Proteomes" id="UP001201262"/>
    </source>
</evidence>
<evidence type="ECO:0000256" key="3">
    <source>
        <dbReference type="SAM" id="MobiDB-lite"/>
    </source>
</evidence>
<feature type="compositionally biased region" description="Basic and acidic residues" evidence="3">
    <location>
        <begin position="695"/>
        <end position="708"/>
    </location>
</feature>
<dbReference type="Gene3D" id="3.90.640.10">
    <property type="entry name" value="Actin, Chain A, domain 4"/>
    <property type="match status" value="1"/>
</dbReference>
<evidence type="ECO:0000313" key="4">
    <source>
        <dbReference type="EMBL" id="KAH8694162.1"/>
    </source>
</evidence>
<keyword evidence="1" id="KW-0547">Nucleotide-binding</keyword>
<comment type="caution">
    <text evidence="4">The sequence shown here is derived from an EMBL/GenBank/DDBJ whole genome shotgun (WGS) entry which is preliminary data.</text>
</comment>
<dbReference type="SUPFAM" id="SSF53067">
    <property type="entry name" value="Actin-like ATPase domain"/>
    <property type="match status" value="2"/>
</dbReference>
<proteinExistence type="predicted"/>
<dbReference type="PANTHER" id="PTHR14187">
    <property type="entry name" value="ALPHA KINASE/ELONGATION FACTOR 2 KINASE"/>
    <property type="match status" value="1"/>
</dbReference>
<keyword evidence="5" id="KW-1185">Reference proteome</keyword>
<dbReference type="InterPro" id="IPR013126">
    <property type="entry name" value="Hsp_70_fam"/>
</dbReference>
<evidence type="ECO:0000256" key="2">
    <source>
        <dbReference type="ARBA" id="ARBA00022840"/>
    </source>
</evidence>